<dbReference type="RefSeq" id="XP_014148628.1">
    <property type="nucleotide sequence ID" value="XM_014293153.1"/>
</dbReference>
<proteinExistence type="predicted"/>
<organism evidence="2 3">
    <name type="scientific">Sphaeroforma arctica JP610</name>
    <dbReference type="NCBI Taxonomy" id="667725"/>
    <lineage>
        <taxon>Eukaryota</taxon>
        <taxon>Ichthyosporea</taxon>
        <taxon>Ichthyophonida</taxon>
        <taxon>Sphaeroforma</taxon>
    </lineage>
</organism>
<evidence type="ECO:0000256" key="1">
    <source>
        <dbReference type="SAM" id="MobiDB-lite"/>
    </source>
</evidence>
<dbReference type="GeneID" id="25913238"/>
<feature type="region of interest" description="Disordered" evidence="1">
    <location>
        <begin position="35"/>
        <end position="72"/>
    </location>
</feature>
<protein>
    <submittedName>
        <fullName evidence="2">Uncharacterized protein</fullName>
    </submittedName>
</protein>
<gene>
    <name evidence="2" type="ORF">SARC_12734</name>
</gene>
<keyword evidence="3" id="KW-1185">Reference proteome</keyword>
<reference evidence="2 3" key="1">
    <citation type="submission" date="2011-02" db="EMBL/GenBank/DDBJ databases">
        <title>The Genome Sequence of Sphaeroforma arctica JP610.</title>
        <authorList>
            <consortium name="The Broad Institute Genome Sequencing Platform"/>
            <person name="Russ C."/>
            <person name="Cuomo C."/>
            <person name="Young S.K."/>
            <person name="Zeng Q."/>
            <person name="Gargeya S."/>
            <person name="Alvarado L."/>
            <person name="Berlin A."/>
            <person name="Chapman S.B."/>
            <person name="Chen Z."/>
            <person name="Freedman E."/>
            <person name="Gellesch M."/>
            <person name="Goldberg J."/>
            <person name="Griggs A."/>
            <person name="Gujja S."/>
            <person name="Heilman E."/>
            <person name="Heiman D."/>
            <person name="Howarth C."/>
            <person name="Mehta T."/>
            <person name="Neiman D."/>
            <person name="Pearson M."/>
            <person name="Roberts A."/>
            <person name="Saif S."/>
            <person name="Shea T."/>
            <person name="Shenoy N."/>
            <person name="Sisk P."/>
            <person name="Stolte C."/>
            <person name="Sykes S."/>
            <person name="White J."/>
            <person name="Yandava C."/>
            <person name="Burger G."/>
            <person name="Gray M.W."/>
            <person name="Holland P.W.H."/>
            <person name="King N."/>
            <person name="Lang F.B.F."/>
            <person name="Roger A.J."/>
            <person name="Ruiz-Trillo I."/>
            <person name="Haas B."/>
            <person name="Nusbaum C."/>
            <person name="Birren B."/>
        </authorList>
    </citation>
    <scope>NUCLEOTIDE SEQUENCE [LARGE SCALE GENOMIC DNA]</scope>
    <source>
        <strain evidence="2 3">JP610</strain>
    </source>
</reference>
<sequence length="92" mass="9767">MPYGPGSWGWGPPGALAPCPMKWCSLISNHAYTETAPHGTGPQPCAEEMSPQPRPTRHRPQLHRATQGSEGTVSLVASSSSLVWGLVCLDSD</sequence>
<evidence type="ECO:0000313" key="3">
    <source>
        <dbReference type="Proteomes" id="UP000054560"/>
    </source>
</evidence>
<dbReference type="Proteomes" id="UP000054560">
    <property type="component" value="Unassembled WGS sequence"/>
</dbReference>
<dbReference type="EMBL" id="KQ244137">
    <property type="protein sequence ID" value="KNC74726.1"/>
    <property type="molecule type" value="Genomic_DNA"/>
</dbReference>
<name>A0A0L0FE35_9EUKA</name>
<dbReference type="AlphaFoldDB" id="A0A0L0FE35"/>
<accession>A0A0L0FE35</accession>
<evidence type="ECO:0000313" key="2">
    <source>
        <dbReference type="EMBL" id="KNC74726.1"/>
    </source>
</evidence>